<dbReference type="Proteomes" id="UP001177021">
    <property type="component" value="Unassembled WGS sequence"/>
</dbReference>
<evidence type="ECO:0000313" key="2">
    <source>
        <dbReference type="Proteomes" id="UP001177021"/>
    </source>
</evidence>
<organism evidence="1 2">
    <name type="scientific">Trifolium pratense</name>
    <name type="common">Red clover</name>
    <dbReference type="NCBI Taxonomy" id="57577"/>
    <lineage>
        <taxon>Eukaryota</taxon>
        <taxon>Viridiplantae</taxon>
        <taxon>Streptophyta</taxon>
        <taxon>Embryophyta</taxon>
        <taxon>Tracheophyta</taxon>
        <taxon>Spermatophyta</taxon>
        <taxon>Magnoliopsida</taxon>
        <taxon>eudicotyledons</taxon>
        <taxon>Gunneridae</taxon>
        <taxon>Pentapetalae</taxon>
        <taxon>rosids</taxon>
        <taxon>fabids</taxon>
        <taxon>Fabales</taxon>
        <taxon>Fabaceae</taxon>
        <taxon>Papilionoideae</taxon>
        <taxon>50 kb inversion clade</taxon>
        <taxon>NPAAA clade</taxon>
        <taxon>Hologalegina</taxon>
        <taxon>IRL clade</taxon>
        <taxon>Trifolieae</taxon>
        <taxon>Trifolium</taxon>
    </lineage>
</organism>
<proteinExistence type="predicted"/>
<comment type="caution">
    <text evidence="1">The sequence shown here is derived from an EMBL/GenBank/DDBJ whole genome shotgun (WGS) entry which is preliminary data.</text>
</comment>
<evidence type="ECO:0000313" key="1">
    <source>
        <dbReference type="EMBL" id="CAJ2657260.1"/>
    </source>
</evidence>
<gene>
    <name evidence="1" type="ORF">MILVUS5_LOCUS23870</name>
</gene>
<dbReference type="EMBL" id="CASHSV030000311">
    <property type="protein sequence ID" value="CAJ2657260.1"/>
    <property type="molecule type" value="Genomic_DNA"/>
</dbReference>
<accession>A0ACB0KKH7</accession>
<keyword evidence="2" id="KW-1185">Reference proteome</keyword>
<reference evidence="1" key="1">
    <citation type="submission" date="2023-10" db="EMBL/GenBank/DDBJ databases">
        <authorList>
            <person name="Rodriguez Cubillos JULIANA M."/>
            <person name="De Vega J."/>
        </authorList>
    </citation>
    <scope>NUCLEOTIDE SEQUENCE</scope>
</reference>
<name>A0ACB0KKH7_TRIPR</name>
<sequence>MSIMKFFLSFILLLLFLFTPTNSQSPISLYKFCNNSTTKSLTTSYKTNINKVLTWMTTISLTDQANQTSIGSNNNNDTVYGNYDCRGDIASNVCQFCVSIASKEILQGCTNGISAIIFYDMCILRYSNVNFFGEIHLTPSFNVTGPKFIKDSSELVKAQDLLRNLARKTTDANRMWATSEFDWSDREKRYGLVQCAGDLNISVCRECLEELINRVGMCCGRKVMWAIVAPSCGIRFDDKNFYQTWSTSSPNQGKQEGSSNKKTLTISLVSVLIVVVLLTCGVYYSWRRNNRLSQGELMSRNIPTAFRRDHIQTYDSSLNGDLPIIPLIVIQQSTNYFSLSSKLGEGGFGSVYKGTLPDGTEIAAKRLSETSGQGLEEFKNEVIFIAKLQHRNLVKLLGCCFEENEKILVYEYMPNSGLDFHLFNLENHNQLDWNKRLNIINGIARGLLYLHEDSRLRVIHRDLKASNVLLDDEMNPKISDFGLARRFEKGQSQTETKRVMGTYGYMAPEYAMAGLFSVKSDVFSFGVLVLEIVYGKRNGEFFFSEHGQSLLLYIWKLWCEGKSWEFVDPIQKKTYIEREVLKCVHIGLLCVQEDAADRPTMSTVVLMLGSNTMVLPKPERPAFSVGRLPNEDSTSKSFNELTVTSFTPR</sequence>
<protein>
    <submittedName>
        <fullName evidence="1">Uncharacterized protein</fullName>
    </submittedName>
</protein>